<gene>
    <name evidence="2" type="ORF">EJ995_05705</name>
</gene>
<evidence type="ECO:0000313" key="2">
    <source>
        <dbReference type="EMBL" id="AZQ43747.1"/>
    </source>
</evidence>
<dbReference type="Gene3D" id="3.90.1150.200">
    <property type="match status" value="1"/>
</dbReference>
<feature type="domain" description="YdhG-like" evidence="1">
    <location>
        <begin position="18"/>
        <end position="113"/>
    </location>
</feature>
<dbReference type="OrthoDB" id="214150at2"/>
<reference evidence="2 3" key="1">
    <citation type="submission" date="2018-12" db="EMBL/GenBank/DDBJ databases">
        <title>Complete genome of Nonlabens sp. MJ115.</title>
        <authorList>
            <person name="Choi H.S."/>
            <person name="Jung J."/>
        </authorList>
    </citation>
    <scope>NUCLEOTIDE SEQUENCE [LARGE SCALE GENOMIC DNA]</scope>
    <source>
        <strain evidence="2 3">MJ115</strain>
    </source>
</reference>
<accession>A0A3S9MX77</accession>
<keyword evidence="3" id="KW-1185">Reference proteome</keyword>
<dbReference type="Proteomes" id="UP000279600">
    <property type="component" value="Chromosome"/>
</dbReference>
<evidence type="ECO:0000313" key="3">
    <source>
        <dbReference type="Proteomes" id="UP000279600"/>
    </source>
</evidence>
<dbReference type="KEGG" id="noj:EJ995_05705"/>
<organism evidence="2 3">
    <name type="scientific">Nonlabens ponticola</name>
    <dbReference type="NCBI Taxonomy" id="2496866"/>
    <lineage>
        <taxon>Bacteria</taxon>
        <taxon>Pseudomonadati</taxon>
        <taxon>Bacteroidota</taxon>
        <taxon>Flavobacteriia</taxon>
        <taxon>Flavobacteriales</taxon>
        <taxon>Flavobacteriaceae</taxon>
        <taxon>Nonlabens</taxon>
    </lineage>
</organism>
<proteinExistence type="predicted"/>
<dbReference type="Pfam" id="PF08818">
    <property type="entry name" value="DUF1801"/>
    <property type="match status" value="1"/>
</dbReference>
<protein>
    <submittedName>
        <fullName evidence="2">DUF1801 domain-containing protein</fullName>
    </submittedName>
</protein>
<dbReference type="SUPFAM" id="SSF159888">
    <property type="entry name" value="YdhG-like"/>
    <property type="match status" value="1"/>
</dbReference>
<name>A0A3S9MX77_9FLAO</name>
<sequence>MKTKATNTTEYIAMYPQWEQQLTIMREILEDTILVPEIKWGAPCYTLKGKNLIGMVAFKHHCALWFHKGSLLSDPFGVLVNAQPGKTKMLRQMKFQQGEVLDRALIAKYVQECIDLELASQ</sequence>
<evidence type="ECO:0000259" key="1">
    <source>
        <dbReference type="Pfam" id="PF08818"/>
    </source>
</evidence>
<dbReference type="RefSeq" id="WP_126446497.1">
    <property type="nucleotide sequence ID" value="NZ_CP034549.1"/>
</dbReference>
<dbReference type="InterPro" id="IPR014922">
    <property type="entry name" value="YdhG-like"/>
</dbReference>
<dbReference type="AlphaFoldDB" id="A0A3S9MX77"/>
<dbReference type="EMBL" id="CP034549">
    <property type="protein sequence ID" value="AZQ43747.1"/>
    <property type="molecule type" value="Genomic_DNA"/>
</dbReference>